<keyword evidence="3" id="KW-1185">Reference proteome</keyword>
<name>A0ABW1LZI0_9ACTN</name>
<accession>A0ABW1LZI0</accession>
<proteinExistence type="predicted"/>
<dbReference type="EMBL" id="JBHSPT010000032">
    <property type="protein sequence ID" value="MFC6056531.1"/>
    <property type="molecule type" value="Genomic_DNA"/>
</dbReference>
<feature type="domain" description="DUF4031" evidence="1">
    <location>
        <begin position="3"/>
        <end position="76"/>
    </location>
</feature>
<organism evidence="2 3">
    <name type="scientific">Streptomyces pratens</name>
    <dbReference type="NCBI Taxonomy" id="887456"/>
    <lineage>
        <taxon>Bacteria</taxon>
        <taxon>Bacillati</taxon>
        <taxon>Actinomycetota</taxon>
        <taxon>Actinomycetes</taxon>
        <taxon>Kitasatosporales</taxon>
        <taxon>Streptomycetaceae</taxon>
        <taxon>Streptomyces</taxon>
    </lineage>
</organism>
<evidence type="ECO:0000313" key="2">
    <source>
        <dbReference type="EMBL" id="MFC6056531.1"/>
    </source>
</evidence>
<sequence>MTVYIDPPTWPGHGRLWSHLVSDVSYDELHAFAAALGVPRRAFERDHYDIPQHRYTDVVLAGAVEVSSREVVRLLHGAGLRVRKSEARLRTSQASEVFRPSRSS</sequence>
<dbReference type="RefSeq" id="WP_386396770.1">
    <property type="nucleotide sequence ID" value="NZ_JBHSPT010000032.1"/>
</dbReference>
<reference evidence="3" key="1">
    <citation type="journal article" date="2019" name="Int. J. Syst. Evol. Microbiol.">
        <title>The Global Catalogue of Microorganisms (GCM) 10K type strain sequencing project: providing services to taxonomists for standard genome sequencing and annotation.</title>
        <authorList>
            <consortium name="The Broad Institute Genomics Platform"/>
            <consortium name="The Broad Institute Genome Sequencing Center for Infectious Disease"/>
            <person name="Wu L."/>
            <person name="Ma J."/>
        </authorList>
    </citation>
    <scope>NUCLEOTIDE SEQUENCE [LARGE SCALE GENOMIC DNA]</scope>
    <source>
        <strain evidence="3">JCM 12763</strain>
    </source>
</reference>
<dbReference type="InterPro" id="IPR025109">
    <property type="entry name" value="DUF4031"/>
</dbReference>
<protein>
    <submittedName>
        <fullName evidence="2">DUF4031 domain-containing protein</fullName>
    </submittedName>
</protein>
<gene>
    <name evidence="2" type="ORF">ACFP50_13955</name>
</gene>
<evidence type="ECO:0000259" key="1">
    <source>
        <dbReference type="Pfam" id="PF13223"/>
    </source>
</evidence>
<dbReference type="Proteomes" id="UP001596242">
    <property type="component" value="Unassembled WGS sequence"/>
</dbReference>
<dbReference type="Pfam" id="PF13223">
    <property type="entry name" value="DUF4031"/>
    <property type="match status" value="1"/>
</dbReference>
<evidence type="ECO:0000313" key="3">
    <source>
        <dbReference type="Proteomes" id="UP001596242"/>
    </source>
</evidence>
<comment type="caution">
    <text evidence="2">The sequence shown here is derived from an EMBL/GenBank/DDBJ whole genome shotgun (WGS) entry which is preliminary data.</text>
</comment>